<feature type="region of interest" description="Disordered" evidence="1">
    <location>
        <begin position="206"/>
        <end position="239"/>
    </location>
</feature>
<sequence>MAAQSASSDEAGSSDSTPGSPTGVPPWLPTIPTGGVSTIDRQASPPNRSHLSMSEYAAYRSTSPCQPSAGICMARVPLEHVRVRGIQVDISLPAILRCLYGEDVDTTKTPLTAEFDYLWKIVKDGRFLCESSLRETTKRWMAQHLSIDREAIDWVMEPKGAMRKANLTFTAKSAVCPSGTLISSRLRRAMLISASSGMRLMTHARTAMQATSAPTKTTSVESIPGSSTAPSSSRSAPSPALVPLARVQKLDAQMTILLHHIQPWMHRSITEAEERLERKMAQCTERKIAEAAVEGLREDLDMILEARVPKSEAPSAELAEDRRRGREDDEARARKKERREMEAARRASIADEETRKIRVVESAVGASSSRDVEIAGGTTDSVVADEDTTEGVQTI</sequence>
<proteinExistence type="predicted"/>
<gene>
    <name evidence="2" type="ORF">EJD97_004098</name>
</gene>
<accession>A0A6N2BSB0</accession>
<feature type="compositionally biased region" description="Basic and acidic residues" evidence="1">
    <location>
        <begin position="319"/>
        <end position="359"/>
    </location>
</feature>
<feature type="compositionally biased region" description="Polar residues" evidence="1">
    <location>
        <begin position="35"/>
        <end position="49"/>
    </location>
</feature>
<protein>
    <submittedName>
        <fullName evidence="2">Uncharacterized protein</fullName>
    </submittedName>
</protein>
<feature type="region of interest" description="Disordered" evidence="1">
    <location>
        <begin position="308"/>
        <end position="395"/>
    </location>
</feature>
<comment type="caution">
    <text evidence="2">The sequence shown here is derived from an EMBL/GenBank/DDBJ whole genome shotgun (WGS) entry which is preliminary data.</text>
</comment>
<evidence type="ECO:0000313" key="2">
    <source>
        <dbReference type="EMBL" id="TMW98412.1"/>
    </source>
</evidence>
<organism evidence="2">
    <name type="scientific">Solanum chilense</name>
    <name type="common">Tomato</name>
    <name type="synonym">Lycopersicon chilense</name>
    <dbReference type="NCBI Taxonomy" id="4083"/>
    <lineage>
        <taxon>Eukaryota</taxon>
        <taxon>Viridiplantae</taxon>
        <taxon>Streptophyta</taxon>
        <taxon>Embryophyta</taxon>
        <taxon>Tracheophyta</taxon>
        <taxon>Spermatophyta</taxon>
        <taxon>Magnoliopsida</taxon>
        <taxon>eudicotyledons</taxon>
        <taxon>Gunneridae</taxon>
        <taxon>Pentapetalae</taxon>
        <taxon>asterids</taxon>
        <taxon>lamiids</taxon>
        <taxon>Solanales</taxon>
        <taxon>Solanaceae</taxon>
        <taxon>Solanoideae</taxon>
        <taxon>Solaneae</taxon>
        <taxon>Solanum</taxon>
        <taxon>Solanum subgen. Lycopersicon</taxon>
    </lineage>
</organism>
<evidence type="ECO:0000256" key="1">
    <source>
        <dbReference type="SAM" id="MobiDB-lite"/>
    </source>
</evidence>
<dbReference type="EMBL" id="RXGB01001571">
    <property type="protein sequence ID" value="TMW98412.1"/>
    <property type="molecule type" value="Genomic_DNA"/>
</dbReference>
<feature type="compositionally biased region" description="Low complexity" evidence="1">
    <location>
        <begin position="226"/>
        <end position="239"/>
    </location>
</feature>
<reference evidence="2" key="1">
    <citation type="submission" date="2019-05" db="EMBL/GenBank/DDBJ databases">
        <title>The de novo reference genome and transcriptome assemblies of the wild tomato species Solanum chilense.</title>
        <authorList>
            <person name="Stam R."/>
            <person name="Nosenko T."/>
            <person name="Hoerger A.C."/>
            <person name="Stephan W."/>
            <person name="Seidel M.A."/>
            <person name="Kuhn J.M.M."/>
            <person name="Haberer G."/>
            <person name="Tellier A."/>
        </authorList>
    </citation>
    <scope>NUCLEOTIDE SEQUENCE</scope>
    <source>
        <tissue evidence="2">Mature leaves</tissue>
    </source>
</reference>
<feature type="region of interest" description="Disordered" evidence="1">
    <location>
        <begin position="1"/>
        <end position="49"/>
    </location>
</feature>
<feature type="compositionally biased region" description="Polar residues" evidence="1">
    <location>
        <begin position="208"/>
        <end position="225"/>
    </location>
</feature>
<dbReference type="AlphaFoldDB" id="A0A6N2BSB0"/>
<name>A0A6N2BSB0_SOLCI</name>
<feature type="compositionally biased region" description="Low complexity" evidence="1">
    <location>
        <begin position="1"/>
        <end position="22"/>
    </location>
</feature>